<reference evidence="7 8" key="1">
    <citation type="submission" date="2016-10" db="EMBL/GenBank/DDBJ databases">
        <authorList>
            <person name="de Groot N.N."/>
        </authorList>
    </citation>
    <scope>NUCLEOTIDE SEQUENCE [LARGE SCALE GENOMIC DNA]</scope>
    <source>
        <strain>GEY</strain>
        <strain evidence="8">DSM 9560</strain>
    </source>
</reference>
<feature type="domain" description="RNA polymerase sigma-70 region 2" evidence="5">
    <location>
        <begin position="44"/>
        <end position="110"/>
    </location>
</feature>
<evidence type="ECO:0000256" key="3">
    <source>
        <dbReference type="ARBA" id="ARBA00023082"/>
    </source>
</evidence>
<feature type="domain" description="RNA polymerase sigma factor 70 region 4 type 2" evidence="6">
    <location>
        <begin position="142"/>
        <end position="192"/>
    </location>
</feature>
<dbReference type="Pfam" id="PF08281">
    <property type="entry name" value="Sigma70_r4_2"/>
    <property type="match status" value="1"/>
</dbReference>
<dbReference type="GO" id="GO:0003677">
    <property type="term" value="F:DNA binding"/>
    <property type="evidence" value="ECO:0007669"/>
    <property type="project" value="InterPro"/>
</dbReference>
<dbReference type="AlphaFoldDB" id="A0A1I2HQZ8"/>
<evidence type="ECO:0000313" key="8">
    <source>
        <dbReference type="Proteomes" id="UP000199513"/>
    </source>
</evidence>
<keyword evidence="2" id="KW-0805">Transcription regulation</keyword>
<dbReference type="PANTHER" id="PTHR43133">
    <property type="entry name" value="RNA POLYMERASE ECF-TYPE SIGMA FACTO"/>
    <property type="match status" value="1"/>
</dbReference>
<dbReference type="InterPro" id="IPR013325">
    <property type="entry name" value="RNA_pol_sigma_r2"/>
</dbReference>
<dbReference type="Gene3D" id="1.10.1740.10">
    <property type="match status" value="1"/>
</dbReference>
<dbReference type="InterPro" id="IPR039425">
    <property type="entry name" value="RNA_pol_sigma-70-like"/>
</dbReference>
<dbReference type="InterPro" id="IPR007627">
    <property type="entry name" value="RNA_pol_sigma70_r2"/>
</dbReference>
<dbReference type="RefSeq" id="WP_091546741.1">
    <property type="nucleotide sequence ID" value="NZ_FONY01000025.1"/>
</dbReference>
<evidence type="ECO:0000259" key="6">
    <source>
        <dbReference type="Pfam" id="PF08281"/>
    </source>
</evidence>
<dbReference type="PANTHER" id="PTHR43133:SF51">
    <property type="entry name" value="RNA POLYMERASE SIGMA FACTOR"/>
    <property type="match status" value="1"/>
</dbReference>
<dbReference type="OrthoDB" id="941544at2"/>
<organism evidence="7 8">
    <name type="scientific">Thermoflexibacter ruber</name>
    <dbReference type="NCBI Taxonomy" id="1003"/>
    <lineage>
        <taxon>Bacteria</taxon>
        <taxon>Pseudomonadati</taxon>
        <taxon>Bacteroidota</taxon>
        <taxon>Cytophagia</taxon>
        <taxon>Cytophagales</taxon>
        <taxon>Thermoflexibacteraceae</taxon>
        <taxon>Thermoflexibacter</taxon>
    </lineage>
</organism>
<dbReference type="STRING" id="1003.SAMN04488541_102523"/>
<dbReference type="GO" id="GO:0016987">
    <property type="term" value="F:sigma factor activity"/>
    <property type="evidence" value="ECO:0007669"/>
    <property type="project" value="UniProtKB-KW"/>
</dbReference>
<evidence type="ECO:0000256" key="1">
    <source>
        <dbReference type="ARBA" id="ARBA00010641"/>
    </source>
</evidence>
<dbReference type="NCBIfam" id="TIGR02937">
    <property type="entry name" value="sigma70-ECF"/>
    <property type="match status" value="1"/>
</dbReference>
<dbReference type="InterPro" id="IPR036388">
    <property type="entry name" value="WH-like_DNA-bd_sf"/>
</dbReference>
<evidence type="ECO:0000256" key="4">
    <source>
        <dbReference type="ARBA" id="ARBA00023163"/>
    </source>
</evidence>
<keyword evidence="3" id="KW-0731">Sigma factor</keyword>
<dbReference type="EMBL" id="FONY01000025">
    <property type="protein sequence ID" value="SFF31267.1"/>
    <property type="molecule type" value="Genomic_DNA"/>
</dbReference>
<dbReference type="InterPro" id="IPR014284">
    <property type="entry name" value="RNA_pol_sigma-70_dom"/>
</dbReference>
<evidence type="ECO:0000259" key="5">
    <source>
        <dbReference type="Pfam" id="PF04542"/>
    </source>
</evidence>
<dbReference type="InterPro" id="IPR013324">
    <property type="entry name" value="RNA_pol_sigma_r3/r4-like"/>
</dbReference>
<dbReference type="GO" id="GO:0006352">
    <property type="term" value="P:DNA-templated transcription initiation"/>
    <property type="evidence" value="ECO:0007669"/>
    <property type="project" value="InterPro"/>
</dbReference>
<dbReference type="Pfam" id="PF04542">
    <property type="entry name" value="Sigma70_r2"/>
    <property type="match status" value="1"/>
</dbReference>
<comment type="similarity">
    <text evidence="1">Belongs to the sigma-70 factor family. ECF subfamily.</text>
</comment>
<sequence>MQAVTDIPRPAGQINKNLEASNSDIHKYLIERCLENDSKAQYQLYRQYADAMYNVCMRMVKNEDEAKDLLQEAFVEAFTKLHTFRFEASFGSWLKRIVINKCINLLQKKRLLTISLEDSKSARRISEETQDDSYTQYEVKLVQKAITQLPEGCRVVLNLYLFEGYDHAEIGEILNVTESTSKAQYSKARKKLREIIEEEKKRLKLI</sequence>
<gene>
    <name evidence="7" type="ORF">SAMN04488541_102523</name>
</gene>
<dbReference type="Gene3D" id="1.10.10.10">
    <property type="entry name" value="Winged helix-like DNA-binding domain superfamily/Winged helix DNA-binding domain"/>
    <property type="match status" value="1"/>
</dbReference>
<proteinExistence type="inferred from homology"/>
<dbReference type="CDD" id="cd06171">
    <property type="entry name" value="Sigma70_r4"/>
    <property type="match status" value="1"/>
</dbReference>
<evidence type="ECO:0000256" key="2">
    <source>
        <dbReference type="ARBA" id="ARBA00023015"/>
    </source>
</evidence>
<name>A0A1I2HQZ8_9BACT</name>
<keyword evidence="4" id="KW-0804">Transcription</keyword>
<accession>A0A1I2HQZ8</accession>
<keyword evidence="8" id="KW-1185">Reference proteome</keyword>
<dbReference type="SUPFAM" id="SSF88659">
    <property type="entry name" value="Sigma3 and sigma4 domains of RNA polymerase sigma factors"/>
    <property type="match status" value="1"/>
</dbReference>
<evidence type="ECO:0000313" key="7">
    <source>
        <dbReference type="EMBL" id="SFF31267.1"/>
    </source>
</evidence>
<dbReference type="Proteomes" id="UP000199513">
    <property type="component" value="Unassembled WGS sequence"/>
</dbReference>
<dbReference type="SUPFAM" id="SSF88946">
    <property type="entry name" value="Sigma2 domain of RNA polymerase sigma factors"/>
    <property type="match status" value="1"/>
</dbReference>
<dbReference type="InterPro" id="IPR013249">
    <property type="entry name" value="RNA_pol_sigma70_r4_t2"/>
</dbReference>
<protein>
    <submittedName>
        <fullName evidence="7">RNA polymerase sigma-70 factor, ECF subfamily</fullName>
    </submittedName>
</protein>